<gene>
    <name evidence="6" type="ORF">J2736_002944</name>
</gene>
<dbReference type="EMBL" id="JAVDSB010000004">
    <property type="protein sequence ID" value="MDR6551755.1"/>
    <property type="molecule type" value="Genomic_DNA"/>
</dbReference>
<evidence type="ECO:0000256" key="1">
    <source>
        <dbReference type="ARBA" id="ARBA00023015"/>
    </source>
</evidence>
<evidence type="ECO:0000256" key="3">
    <source>
        <dbReference type="ARBA" id="ARBA00023163"/>
    </source>
</evidence>
<evidence type="ECO:0000256" key="4">
    <source>
        <dbReference type="SAM" id="Phobius"/>
    </source>
</evidence>
<dbReference type="InterPro" id="IPR018060">
    <property type="entry name" value="HTH_AraC"/>
</dbReference>
<proteinExistence type="predicted"/>
<dbReference type="InterPro" id="IPR009057">
    <property type="entry name" value="Homeodomain-like_sf"/>
</dbReference>
<evidence type="ECO:0000313" key="7">
    <source>
        <dbReference type="Proteomes" id="UP001267290"/>
    </source>
</evidence>
<keyword evidence="1" id="KW-0805">Transcription regulation</keyword>
<protein>
    <submittedName>
        <fullName evidence="6">AraC-like DNA-binding protein</fullName>
    </submittedName>
</protein>
<feature type="transmembrane region" description="Helical" evidence="4">
    <location>
        <begin position="21"/>
        <end position="46"/>
    </location>
</feature>
<dbReference type="PANTHER" id="PTHR43280">
    <property type="entry name" value="ARAC-FAMILY TRANSCRIPTIONAL REGULATOR"/>
    <property type="match status" value="1"/>
</dbReference>
<keyword evidence="2" id="KW-0238">DNA-binding</keyword>
<comment type="caution">
    <text evidence="6">The sequence shown here is derived from an EMBL/GenBank/DDBJ whole genome shotgun (WGS) entry which is preliminary data.</text>
</comment>
<dbReference type="PROSITE" id="PS01124">
    <property type="entry name" value="HTH_ARAC_FAMILY_2"/>
    <property type="match status" value="1"/>
</dbReference>
<keyword evidence="4" id="KW-0472">Membrane</keyword>
<keyword evidence="3" id="KW-0804">Transcription</keyword>
<keyword evidence="7" id="KW-1185">Reference proteome</keyword>
<dbReference type="SUPFAM" id="SSF46689">
    <property type="entry name" value="Homeodomain-like"/>
    <property type="match status" value="2"/>
</dbReference>
<dbReference type="PANTHER" id="PTHR43280:SF10">
    <property type="entry name" value="REGULATORY PROTEIN POCR"/>
    <property type="match status" value="1"/>
</dbReference>
<accession>A0ABU1NWB5</accession>
<dbReference type="Pfam" id="PF17853">
    <property type="entry name" value="GGDEF_2"/>
    <property type="match status" value="1"/>
</dbReference>
<reference evidence="6 7" key="1">
    <citation type="submission" date="2023-07" db="EMBL/GenBank/DDBJ databases">
        <title>Sorghum-associated microbial communities from plants grown in Nebraska, USA.</title>
        <authorList>
            <person name="Schachtman D."/>
        </authorList>
    </citation>
    <scope>NUCLEOTIDE SEQUENCE [LARGE SCALE GENOMIC DNA]</scope>
    <source>
        <strain evidence="6 7">CC258</strain>
    </source>
</reference>
<dbReference type="RefSeq" id="WP_310499317.1">
    <property type="nucleotide sequence ID" value="NZ_JAVDSB010000004.1"/>
</dbReference>
<dbReference type="Proteomes" id="UP001267290">
    <property type="component" value="Unassembled WGS sequence"/>
</dbReference>
<dbReference type="PROSITE" id="PS00041">
    <property type="entry name" value="HTH_ARAC_FAMILY_1"/>
    <property type="match status" value="1"/>
</dbReference>
<dbReference type="InterPro" id="IPR041522">
    <property type="entry name" value="CdaR_GGDEF"/>
</dbReference>
<sequence>MRHLWRALFATMREGKKKRLSFTRLILWMYVVALVPILTMSVISYIQVSQTFRSEAEQTSQQYVGQTINALEIIVEQIMDTCRQLTLNTTFRRFEIFPQGDYFENLTGEIPPDDLQESYRYYVEKSRAMDSISMFMLSSQFIDSLYFFDSGQNKVLAFGDRSAAGTFFLFDQFYDQDWRPSLKKQELPAPVILDSRRAKTRDGSFKHVLTVIMPTGVGDNAFVVNLNEKLMYKEVLNRLSGSGRVYLLSNKGQIQLHETDDAQSPAVDSYLGKETEQIEYGKNGSFNLSIADVPSLAIYASSQWLGWTVLHVVPLEGLDRSLNFLRQVIIYIGLIMLLIAGLMAYMSSKRLYRPVKETMEERDLYRLRWEESLPVYKERFVYSLLRPNKYSLEEIQSKLAQLKIPLGPGPYEVMVVEMKTQRSGESEGTLEADFHRIQVRELVETATAGFEGFSVWVDEVQMARVFSGSSAAENGEVSIAQVVSDRLREASPEALTVGYGGGCAEISDLPQAYTMAREALLSSLNAQQPVVANEFAFPQAKAELLCDYIKVGNADQAIQVIDALQLELQEYSGYAIDAHRALGVQLLSFMLNRLNGQQPRAGSPLIPEEKLYLELMQIADPDSMYAWFRRMVKLASEEHSDSDQEDSKQISHIERLLQIIENNLAGELSLSSSAEALSLNPAYVSRLFKQTTGQTFMEYVTRIRMEKSKLLLAESEMKVGEIGRLVGYNQDYYFIRLFKEHTGVPPGEYRKRIRGVKQL</sequence>
<dbReference type="SMART" id="SM00342">
    <property type="entry name" value="HTH_ARAC"/>
    <property type="match status" value="1"/>
</dbReference>
<evidence type="ECO:0000256" key="2">
    <source>
        <dbReference type="ARBA" id="ARBA00023125"/>
    </source>
</evidence>
<dbReference type="InterPro" id="IPR018062">
    <property type="entry name" value="HTH_AraC-typ_CS"/>
</dbReference>
<feature type="transmembrane region" description="Helical" evidence="4">
    <location>
        <begin position="328"/>
        <end position="346"/>
    </location>
</feature>
<evidence type="ECO:0000259" key="5">
    <source>
        <dbReference type="PROSITE" id="PS01124"/>
    </source>
</evidence>
<feature type="domain" description="HTH araC/xylS-type" evidence="5">
    <location>
        <begin position="654"/>
        <end position="752"/>
    </location>
</feature>
<keyword evidence="4" id="KW-0812">Transmembrane</keyword>
<dbReference type="Pfam" id="PF12833">
    <property type="entry name" value="HTH_18"/>
    <property type="match status" value="1"/>
</dbReference>
<dbReference type="Gene3D" id="1.10.10.60">
    <property type="entry name" value="Homeodomain-like"/>
    <property type="match status" value="2"/>
</dbReference>
<organism evidence="6 7">
    <name type="scientific">Paenibacillus qinlingensis</name>
    <dbReference type="NCBI Taxonomy" id="1837343"/>
    <lineage>
        <taxon>Bacteria</taxon>
        <taxon>Bacillati</taxon>
        <taxon>Bacillota</taxon>
        <taxon>Bacilli</taxon>
        <taxon>Bacillales</taxon>
        <taxon>Paenibacillaceae</taxon>
        <taxon>Paenibacillus</taxon>
    </lineage>
</organism>
<name>A0ABU1NWB5_9BACL</name>
<evidence type="ECO:0000313" key="6">
    <source>
        <dbReference type="EMBL" id="MDR6551755.1"/>
    </source>
</evidence>
<keyword evidence="4" id="KW-1133">Transmembrane helix</keyword>